<accession>A0A5N5FLW3</accession>
<dbReference type="EMBL" id="SMOL01000672">
    <property type="protein sequence ID" value="KAB2603867.1"/>
    <property type="molecule type" value="Genomic_DNA"/>
</dbReference>
<organism evidence="1 2">
    <name type="scientific">Pyrus ussuriensis x Pyrus communis</name>
    <dbReference type="NCBI Taxonomy" id="2448454"/>
    <lineage>
        <taxon>Eukaryota</taxon>
        <taxon>Viridiplantae</taxon>
        <taxon>Streptophyta</taxon>
        <taxon>Embryophyta</taxon>
        <taxon>Tracheophyta</taxon>
        <taxon>Spermatophyta</taxon>
        <taxon>Magnoliopsida</taxon>
        <taxon>eudicotyledons</taxon>
        <taxon>Gunneridae</taxon>
        <taxon>Pentapetalae</taxon>
        <taxon>rosids</taxon>
        <taxon>fabids</taxon>
        <taxon>Rosales</taxon>
        <taxon>Rosaceae</taxon>
        <taxon>Amygdaloideae</taxon>
        <taxon>Maleae</taxon>
        <taxon>Pyrus</taxon>
    </lineage>
</organism>
<evidence type="ECO:0000313" key="1">
    <source>
        <dbReference type="EMBL" id="KAB2603867.1"/>
    </source>
</evidence>
<reference evidence="1 2" key="2">
    <citation type="submission" date="2019-11" db="EMBL/GenBank/DDBJ databases">
        <title>A de novo genome assembly of a pear dwarfing rootstock.</title>
        <authorList>
            <person name="Wang F."/>
            <person name="Wang J."/>
            <person name="Li S."/>
            <person name="Zhang Y."/>
            <person name="Fang M."/>
            <person name="Ma L."/>
            <person name="Zhao Y."/>
            <person name="Jiang S."/>
        </authorList>
    </citation>
    <scope>NUCLEOTIDE SEQUENCE [LARGE SCALE GENOMIC DNA]</scope>
    <source>
        <strain evidence="1">S2</strain>
        <tissue evidence="1">Leaf</tissue>
    </source>
</reference>
<comment type="caution">
    <text evidence="1">The sequence shown here is derived from an EMBL/GenBank/DDBJ whole genome shotgun (WGS) entry which is preliminary data.</text>
</comment>
<dbReference type="OrthoDB" id="1874403at2759"/>
<dbReference type="PANTHER" id="PTHR35287:SF1">
    <property type="entry name" value="SI:ZFOS-911D5.4"/>
    <property type="match status" value="1"/>
</dbReference>
<dbReference type="Proteomes" id="UP000327157">
    <property type="component" value="Unassembled WGS sequence"/>
</dbReference>
<dbReference type="AlphaFoldDB" id="A0A5N5FLW3"/>
<sequence>MWLEIICGLIIYQLYRWFVSSDDDDVLDLETSDSKALFSVGDRLAKLYGGKVYVGLRIPDADTASPQTIDLVLVSEGTIQSSNFPSEVVTYDQWVQLKPEPKNMFSGWFKGAFRGGKKEMQESVHQKLDFILSTAPTSDRLELKGSKYVLGEFLEFKGKQEDVQALKNIKRSKIGRLVVQKTSMLGFAPSRLQVLYSPRDYRSEGASASEWMEVNVRSSTEVLFQPENCSRVRKFKLSSIVSMSLSA</sequence>
<name>A0A5N5FLW3_9ROSA</name>
<gene>
    <name evidence="1" type="ORF">D8674_040107</name>
</gene>
<protein>
    <submittedName>
        <fullName evidence="1">Uncharacterized protein</fullName>
    </submittedName>
</protein>
<evidence type="ECO:0000313" key="2">
    <source>
        <dbReference type="Proteomes" id="UP000327157"/>
    </source>
</evidence>
<keyword evidence="2" id="KW-1185">Reference proteome</keyword>
<dbReference type="PANTHER" id="PTHR35287">
    <property type="entry name" value="SI:ZFOS-911D5.4"/>
    <property type="match status" value="1"/>
</dbReference>
<proteinExistence type="predicted"/>
<reference evidence="1 2" key="1">
    <citation type="submission" date="2019-09" db="EMBL/GenBank/DDBJ databases">
        <authorList>
            <person name="Ou C."/>
        </authorList>
    </citation>
    <scope>NUCLEOTIDE SEQUENCE [LARGE SCALE GENOMIC DNA]</scope>
    <source>
        <strain evidence="1">S2</strain>
        <tissue evidence="1">Leaf</tissue>
    </source>
</reference>